<dbReference type="InterPro" id="IPR036388">
    <property type="entry name" value="WH-like_DNA-bd_sf"/>
</dbReference>
<dbReference type="Gene3D" id="1.10.10.10">
    <property type="entry name" value="Winged helix-like DNA-binding domain superfamily/Winged helix DNA-binding domain"/>
    <property type="match status" value="1"/>
</dbReference>
<dbReference type="AlphaFoldDB" id="A0A9D1LSQ5"/>
<evidence type="ECO:0000259" key="5">
    <source>
        <dbReference type="Pfam" id="PF04542"/>
    </source>
</evidence>
<evidence type="ECO:0000259" key="6">
    <source>
        <dbReference type="Pfam" id="PF08281"/>
    </source>
</evidence>
<organism evidence="7 8">
    <name type="scientific">Candidatus Fimadaptatus faecigallinarum</name>
    <dbReference type="NCBI Taxonomy" id="2840814"/>
    <lineage>
        <taxon>Bacteria</taxon>
        <taxon>Bacillati</taxon>
        <taxon>Bacillota</taxon>
        <taxon>Clostridia</taxon>
        <taxon>Eubacteriales</taxon>
        <taxon>Candidatus Fimadaptatus</taxon>
    </lineage>
</organism>
<keyword evidence="4" id="KW-0804">Transcription</keyword>
<dbReference type="Pfam" id="PF04542">
    <property type="entry name" value="Sigma70_r2"/>
    <property type="match status" value="1"/>
</dbReference>
<comment type="caution">
    <text evidence="7">The sequence shown here is derived from an EMBL/GenBank/DDBJ whole genome shotgun (WGS) entry which is preliminary data.</text>
</comment>
<dbReference type="EMBL" id="DVNK01000053">
    <property type="protein sequence ID" value="HIU47410.1"/>
    <property type="molecule type" value="Genomic_DNA"/>
</dbReference>
<reference evidence="7" key="2">
    <citation type="journal article" date="2021" name="PeerJ">
        <title>Extensive microbial diversity within the chicken gut microbiome revealed by metagenomics and culture.</title>
        <authorList>
            <person name="Gilroy R."/>
            <person name="Ravi A."/>
            <person name="Getino M."/>
            <person name="Pursley I."/>
            <person name="Horton D.L."/>
            <person name="Alikhan N.F."/>
            <person name="Baker D."/>
            <person name="Gharbi K."/>
            <person name="Hall N."/>
            <person name="Watson M."/>
            <person name="Adriaenssens E.M."/>
            <person name="Foster-Nyarko E."/>
            <person name="Jarju S."/>
            <person name="Secka A."/>
            <person name="Antonio M."/>
            <person name="Oren A."/>
            <person name="Chaudhuri R.R."/>
            <person name="La Ragione R."/>
            <person name="Hildebrand F."/>
            <person name="Pallen M.J."/>
        </authorList>
    </citation>
    <scope>NUCLEOTIDE SEQUENCE</scope>
    <source>
        <strain evidence="7">ChiSxjej2B14-8506</strain>
    </source>
</reference>
<proteinExistence type="inferred from homology"/>
<dbReference type="GO" id="GO:0006352">
    <property type="term" value="P:DNA-templated transcription initiation"/>
    <property type="evidence" value="ECO:0007669"/>
    <property type="project" value="InterPro"/>
</dbReference>
<keyword evidence="2" id="KW-0805">Transcription regulation</keyword>
<evidence type="ECO:0000313" key="7">
    <source>
        <dbReference type="EMBL" id="HIU47410.1"/>
    </source>
</evidence>
<keyword evidence="3" id="KW-0731">Sigma factor</keyword>
<dbReference type="InterPro" id="IPR039425">
    <property type="entry name" value="RNA_pol_sigma-70-like"/>
</dbReference>
<feature type="domain" description="RNA polymerase sigma-70 region 2" evidence="5">
    <location>
        <begin position="12"/>
        <end position="77"/>
    </location>
</feature>
<evidence type="ECO:0000256" key="4">
    <source>
        <dbReference type="ARBA" id="ARBA00023163"/>
    </source>
</evidence>
<dbReference type="PANTHER" id="PTHR43133">
    <property type="entry name" value="RNA POLYMERASE ECF-TYPE SIGMA FACTO"/>
    <property type="match status" value="1"/>
</dbReference>
<dbReference type="Pfam" id="PF08281">
    <property type="entry name" value="Sigma70_r4_2"/>
    <property type="match status" value="1"/>
</dbReference>
<evidence type="ECO:0000256" key="1">
    <source>
        <dbReference type="ARBA" id="ARBA00010641"/>
    </source>
</evidence>
<dbReference type="Proteomes" id="UP000824123">
    <property type="component" value="Unassembled WGS sequence"/>
</dbReference>
<protein>
    <submittedName>
        <fullName evidence="7">RNA polymerase sigma factor</fullName>
    </submittedName>
</protein>
<dbReference type="InterPro" id="IPR013325">
    <property type="entry name" value="RNA_pol_sigma_r2"/>
</dbReference>
<dbReference type="InterPro" id="IPR007627">
    <property type="entry name" value="RNA_pol_sigma70_r2"/>
</dbReference>
<dbReference type="GO" id="GO:0003677">
    <property type="term" value="F:DNA binding"/>
    <property type="evidence" value="ECO:0007669"/>
    <property type="project" value="InterPro"/>
</dbReference>
<evidence type="ECO:0000256" key="3">
    <source>
        <dbReference type="ARBA" id="ARBA00023082"/>
    </source>
</evidence>
<comment type="similarity">
    <text evidence="1">Belongs to the sigma-70 factor family. ECF subfamily.</text>
</comment>
<dbReference type="InterPro" id="IPR013249">
    <property type="entry name" value="RNA_pol_sigma70_r4_t2"/>
</dbReference>
<dbReference type="InterPro" id="IPR014284">
    <property type="entry name" value="RNA_pol_sigma-70_dom"/>
</dbReference>
<dbReference type="NCBIfam" id="TIGR02937">
    <property type="entry name" value="sigma70-ECF"/>
    <property type="match status" value="1"/>
</dbReference>
<dbReference type="SUPFAM" id="SSF88659">
    <property type="entry name" value="Sigma3 and sigma4 domains of RNA polymerase sigma factors"/>
    <property type="match status" value="1"/>
</dbReference>
<dbReference type="PANTHER" id="PTHR43133:SF51">
    <property type="entry name" value="RNA POLYMERASE SIGMA FACTOR"/>
    <property type="match status" value="1"/>
</dbReference>
<name>A0A9D1LSQ5_9FIRM</name>
<feature type="domain" description="RNA polymerase sigma factor 70 region 4 type 2" evidence="6">
    <location>
        <begin position="103"/>
        <end position="153"/>
    </location>
</feature>
<evidence type="ECO:0000256" key="2">
    <source>
        <dbReference type="ARBA" id="ARBA00023015"/>
    </source>
</evidence>
<dbReference type="SUPFAM" id="SSF88946">
    <property type="entry name" value="Sigma2 domain of RNA polymerase sigma factors"/>
    <property type="match status" value="1"/>
</dbReference>
<dbReference type="Gene3D" id="1.10.1740.10">
    <property type="match status" value="1"/>
</dbReference>
<evidence type="ECO:0000313" key="8">
    <source>
        <dbReference type="Proteomes" id="UP000824123"/>
    </source>
</evidence>
<dbReference type="GO" id="GO:0016987">
    <property type="term" value="F:sigma factor activity"/>
    <property type="evidence" value="ECO:0007669"/>
    <property type="project" value="UniProtKB-KW"/>
</dbReference>
<sequence length="165" mass="18698">MNRAEFVERVEGCQARLYRVALTVLGSGADAEDAVQEALIAAWRALGSLRDERLFETWLMRILINRCRGELRARARRAAPVPDEVLRAGGLPKDVPEPPDPGLYRALEQLDYKYRLPLMLSCAEGYSTDEIASMLRLPGGAVKWRIHQGRIKLRELLKKEGRIDE</sequence>
<accession>A0A9D1LSQ5</accession>
<reference evidence="7" key="1">
    <citation type="submission" date="2020-10" db="EMBL/GenBank/DDBJ databases">
        <authorList>
            <person name="Gilroy R."/>
        </authorList>
    </citation>
    <scope>NUCLEOTIDE SEQUENCE</scope>
    <source>
        <strain evidence="7">ChiSxjej2B14-8506</strain>
    </source>
</reference>
<gene>
    <name evidence="7" type="ORF">IAC59_09180</name>
</gene>
<dbReference type="InterPro" id="IPR013324">
    <property type="entry name" value="RNA_pol_sigma_r3/r4-like"/>
</dbReference>